<dbReference type="EMBL" id="JAPKNK010000005">
    <property type="protein sequence ID" value="MCX5570190.1"/>
    <property type="molecule type" value="Genomic_DNA"/>
</dbReference>
<dbReference type="PROSITE" id="PS50206">
    <property type="entry name" value="RHODANESE_3"/>
    <property type="match status" value="2"/>
</dbReference>
<organism evidence="4 5">
    <name type="scientific">Kaistia nematophila</name>
    <dbReference type="NCBI Taxonomy" id="2994654"/>
    <lineage>
        <taxon>Bacteria</taxon>
        <taxon>Pseudomonadati</taxon>
        <taxon>Pseudomonadota</taxon>
        <taxon>Alphaproteobacteria</taxon>
        <taxon>Hyphomicrobiales</taxon>
        <taxon>Kaistiaceae</taxon>
        <taxon>Kaistia</taxon>
    </lineage>
</organism>
<dbReference type="RefSeq" id="WP_266339159.1">
    <property type="nucleotide sequence ID" value="NZ_JAPKNK010000005.1"/>
</dbReference>
<dbReference type="Pfam" id="PF00581">
    <property type="entry name" value="Rhodanese"/>
    <property type="match status" value="2"/>
</dbReference>
<dbReference type="InterPro" id="IPR001763">
    <property type="entry name" value="Rhodanese-like_dom"/>
</dbReference>
<dbReference type="Proteomes" id="UP001144805">
    <property type="component" value="Unassembled WGS sequence"/>
</dbReference>
<dbReference type="FunFam" id="3.40.250.10:FF:000035">
    <property type="entry name" value="Thiosulfate sulfurtransferase"/>
    <property type="match status" value="1"/>
</dbReference>
<dbReference type="PANTHER" id="PTHR11364">
    <property type="entry name" value="THIOSULFATE SULFERTANSFERASE"/>
    <property type="match status" value="1"/>
</dbReference>
<keyword evidence="1" id="KW-0808">Transferase</keyword>
<dbReference type="InterPro" id="IPR036873">
    <property type="entry name" value="Rhodanese-like_dom_sf"/>
</dbReference>
<protein>
    <submittedName>
        <fullName evidence="4">Sulfurtransferase</fullName>
    </submittedName>
</protein>
<gene>
    <name evidence="4" type="ORF">OSH07_13375</name>
</gene>
<dbReference type="AlphaFoldDB" id="A0A9X3EC73"/>
<evidence type="ECO:0000313" key="5">
    <source>
        <dbReference type="Proteomes" id="UP001144805"/>
    </source>
</evidence>
<keyword evidence="2" id="KW-0677">Repeat</keyword>
<dbReference type="SMART" id="SM00450">
    <property type="entry name" value="RHOD"/>
    <property type="match status" value="2"/>
</dbReference>
<sequence length="282" mass="30817">MAFTTILSAQTLAEHLDDPNWLVIDARFTLDDEQWGRNEYERAHIPGAIYADLGTDLSGPVIPGKTGRRPLPDIATFARTLSDWGVGAGTQVVVYDASGGLMAASRVWWMLRWAGHDAVAVLDGGWTSWTKEGRPVSSDAVQRQPAEFPLTERPQLFASLEDVDRVRLDPEWAVFDSRSKEGFHGGGVYHDPVRGHIPGARLANRADTLDASGHFRSPEELRAHYLGLLGDVPPSQTIFYCGSGVTAAQNLVALAHAGLGDAKHYIGSWSEWILDPARPVEL</sequence>
<dbReference type="GO" id="GO:0004792">
    <property type="term" value="F:thiosulfate-cyanide sulfurtransferase activity"/>
    <property type="evidence" value="ECO:0007669"/>
    <property type="project" value="TreeGrafter"/>
</dbReference>
<proteinExistence type="predicted"/>
<dbReference type="CDD" id="cd01448">
    <property type="entry name" value="TST_Repeat_1"/>
    <property type="match status" value="1"/>
</dbReference>
<reference evidence="4" key="1">
    <citation type="submission" date="2022-11" db="EMBL/GenBank/DDBJ databases">
        <title>Biodiversity and phylogenetic relationships of bacteria.</title>
        <authorList>
            <person name="Machado R.A.R."/>
            <person name="Bhat A."/>
            <person name="Loulou A."/>
            <person name="Kallel S."/>
        </authorList>
    </citation>
    <scope>NUCLEOTIDE SEQUENCE</scope>
    <source>
        <strain evidence="4">K-TC2</strain>
    </source>
</reference>
<dbReference type="CDD" id="cd01449">
    <property type="entry name" value="TST_Repeat_2"/>
    <property type="match status" value="1"/>
</dbReference>
<comment type="caution">
    <text evidence="4">The sequence shown here is derived from an EMBL/GenBank/DDBJ whole genome shotgun (WGS) entry which is preliminary data.</text>
</comment>
<keyword evidence="5" id="KW-1185">Reference proteome</keyword>
<evidence type="ECO:0000313" key="4">
    <source>
        <dbReference type="EMBL" id="MCX5570190.1"/>
    </source>
</evidence>
<name>A0A9X3EC73_9HYPH</name>
<feature type="domain" description="Rhodanese" evidence="3">
    <location>
        <begin position="168"/>
        <end position="281"/>
    </location>
</feature>
<evidence type="ECO:0000256" key="1">
    <source>
        <dbReference type="ARBA" id="ARBA00022679"/>
    </source>
</evidence>
<evidence type="ECO:0000259" key="3">
    <source>
        <dbReference type="PROSITE" id="PS50206"/>
    </source>
</evidence>
<dbReference type="InterPro" id="IPR045078">
    <property type="entry name" value="TST/MPST-like"/>
</dbReference>
<accession>A0A9X3EC73</accession>
<dbReference type="Gene3D" id="3.40.250.10">
    <property type="entry name" value="Rhodanese-like domain"/>
    <property type="match status" value="2"/>
</dbReference>
<dbReference type="SUPFAM" id="SSF52821">
    <property type="entry name" value="Rhodanese/Cell cycle control phosphatase"/>
    <property type="match status" value="2"/>
</dbReference>
<dbReference type="PANTHER" id="PTHR11364:SF27">
    <property type="entry name" value="SULFURTRANSFERASE"/>
    <property type="match status" value="1"/>
</dbReference>
<feature type="domain" description="Rhodanese" evidence="3">
    <location>
        <begin position="17"/>
        <end position="138"/>
    </location>
</feature>
<evidence type="ECO:0000256" key="2">
    <source>
        <dbReference type="ARBA" id="ARBA00022737"/>
    </source>
</evidence>